<evidence type="ECO:0000259" key="1">
    <source>
        <dbReference type="PROSITE" id="PS50042"/>
    </source>
</evidence>
<dbReference type="SUPFAM" id="SSF51206">
    <property type="entry name" value="cAMP-binding domain-like"/>
    <property type="match status" value="1"/>
</dbReference>
<dbReference type="Gene3D" id="2.60.120.10">
    <property type="entry name" value="Jelly Rolls"/>
    <property type="match status" value="1"/>
</dbReference>
<feature type="domain" description="Cyclic nucleotide-binding" evidence="1">
    <location>
        <begin position="15"/>
        <end position="110"/>
    </location>
</feature>
<sequence length="157" mass="17394">MHTANLVNDLQTRTILSALGSQQLKRLVGHAKEQRLPAGELLFSQGTAAEHFYVLREGTVQIRVPAINGPALDVQTLGADDVIGWSWLIPPYQWTFEARAQTDSTLLVFDGKAILQECEQDPALGYALMKIFAALMSRRLHAARLKLMDSWAPPGWA</sequence>
<accession>A0A1J5QUK0</accession>
<dbReference type="InterPro" id="IPR050397">
    <property type="entry name" value="Env_Response_Regulators"/>
</dbReference>
<dbReference type="GO" id="GO:0005829">
    <property type="term" value="C:cytosol"/>
    <property type="evidence" value="ECO:0007669"/>
    <property type="project" value="TreeGrafter"/>
</dbReference>
<organism evidence="2">
    <name type="scientific">mine drainage metagenome</name>
    <dbReference type="NCBI Taxonomy" id="410659"/>
    <lineage>
        <taxon>unclassified sequences</taxon>
        <taxon>metagenomes</taxon>
        <taxon>ecological metagenomes</taxon>
    </lineage>
</organism>
<dbReference type="AlphaFoldDB" id="A0A1J5QUK0"/>
<dbReference type="CDD" id="cd00038">
    <property type="entry name" value="CAP_ED"/>
    <property type="match status" value="1"/>
</dbReference>
<comment type="caution">
    <text evidence="2">The sequence shown here is derived from an EMBL/GenBank/DDBJ whole genome shotgun (WGS) entry which is preliminary data.</text>
</comment>
<proteinExistence type="predicted"/>
<dbReference type="PROSITE" id="PS50042">
    <property type="entry name" value="CNMP_BINDING_3"/>
    <property type="match status" value="1"/>
</dbReference>
<name>A0A1J5QUK0_9ZZZZ</name>
<dbReference type="Pfam" id="PF00027">
    <property type="entry name" value="cNMP_binding"/>
    <property type="match status" value="1"/>
</dbReference>
<dbReference type="InterPro" id="IPR018490">
    <property type="entry name" value="cNMP-bd_dom_sf"/>
</dbReference>
<protein>
    <submittedName>
        <fullName evidence="2">Transcriptional activator FtrB</fullName>
    </submittedName>
</protein>
<evidence type="ECO:0000313" key="2">
    <source>
        <dbReference type="EMBL" id="OIQ87345.1"/>
    </source>
</evidence>
<reference evidence="2" key="1">
    <citation type="submission" date="2016-10" db="EMBL/GenBank/DDBJ databases">
        <title>Sequence of Gallionella enrichment culture.</title>
        <authorList>
            <person name="Poehlein A."/>
            <person name="Muehling M."/>
            <person name="Daniel R."/>
        </authorList>
    </citation>
    <scope>NUCLEOTIDE SEQUENCE</scope>
</reference>
<dbReference type="EMBL" id="MLJW01000427">
    <property type="protein sequence ID" value="OIQ87345.1"/>
    <property type="molecule type" value="Genomic_DNA"/>
</dbReference>
<dbReference type="SMART" id="SM00100">
    <property type="entry name" value="cNMP"/>
    <property type="match status" value="1"/>
</dbReference>
<dbReference type="PANTHER" id="PTHR24567:SF74">
    <property type="entry name" value="HTH-TYPE TRANSCRIPTIONAL REGULATOR ARCR"/>
    <property type="match status" value="1"/>
</dbReference>
<gene>
    <name evidence="2" type="ORF">GALL_308020</name>
</gene>
<dbReference type="PANTHER" id="PTHR24567">
    <property type="entry name" value="CRP FAMILY TRANSCRIPTIONAL REGULATORY PROTEIN"/>
    <property type="match status" value="1"/>
</dbReference>
<dbReference type="GO" id="GO:0003700">
    <property type="term" value="F:DNA-binding transcription factor activity"/>
    <property type="evidence" value="ECO:0007669"/>
    <property type="project" value="TreeGrafter"/>
</dbReference>
<dbReference type="InterPro" id="IPR014710">
    <property type="entry name" value="RmlC-like_jellyroll"/>
</dbReference>
<dbReference type="InterPro" id="IPR000595">
    <property type="entry name" value="cNMP-bd_dom"/>
</dbReference>